<proteinExistence type="predicted"/>
<dbReference type="Proteomes" id="UP001281147">
    <property type="component" value="Unassembled WGS sequence"/>
</dbReference>
<reference evidence="1" key="1">
    <citation type="submission" date="2023-07" db="EMBL/GenBank/DDBJ databases">
        <title>Black Yeasts Isolated from many extreme environments.</title>
        <authorList>
            <person name="Coleine C."/>
            <person name="Stajich J.E."/>
            <person name="Selbmann L."/>
        </authorList>
    </citation>
    <scope>NUCLEOTIDE SEQUENCE</scope>
    <source>
        <strain evidence="1">CCFEE 5714</strain>
    </source>
</reference>
<evidence type="ECO:0000313" key="2">
    <source>
        <dbReference type="Proteomes" id="UP001281147"/>
    </source>
</evidence>
<organism evidence="1 2">
    <name type="scientific">Vermiconidia calcicola</name>
    <dbReference type="NCBI Taxonomy" id="1690605"/>
    <lineage>
        <taxon>Eukaryota</taxon>
        <taxon>Fungi</taxon>
        <taxon>Dikarya</taxon>
        <taxon>Ascomycota</taxon>
        <taxon>Pezizomycotina</taxon>
        <taxon>Dothideomycetes</taxon>
        <taxon>Dothideomycetidae</taxon>
        <taxon>Mycosphaerellales</taxon>
        <taxon>Extremaceae</taxon>
        <taxon>Vermiconidia</taxon>
    </lineage>
</organism>
<sequence>MALEPSVLDTLSSFTTATEAATQGLPVSDALLPPHNGISLLDTKNEIFLSYLQALALRNLNVVRSLKDGTSVEDTQKLSDEITAKLIEHRVYLERGVRPLEQKIKYQVDKAVKAADDEERVAAQRQKRLEVVNGANGNASGSGSDSDEDEDEGDVEAETEVTAYRPNLAGFGQSNGPTPEQDRRAKSSEDGVYRPPRISETAMPTTEQRVQKERRPGRSATLDEYVNTELSAAPLAEPSIGSTIAAGGRKNKDARQLAKEQERRDYEETNLVRLPKESKKEQLKQAARDKRGGGFGGEEWRGLGESVDRIGDLTRRKGKEGVLDRSRKRRAVEDGPRGDGIGGAFDVKKRRLEKKMKR</sequence>
<protein>
    <submittedName>
        <fullName evidence="1">Uncharacterized protein</fullName>
    </submittedName>
</protein>
<keyword evidence="2" id="KW-1185">Reference proteome</keyword>
<accession>A0ACC3N753</accession>
<comment type="caution">
    <text evidence="1">The sequence shown here is derived from an EMBL/GenBank/DDBJ whole genome shotgun (WGS) entry which is preliminary data.</text>
</comment>
<name>A0ACC3N753_9PEZI</name>
<gene>
    <name evidence="1" type="ORF">LTR37_010330</name>
</gene>
<evidence type="ECO:0000313" key="1">
    <source>
        <dbReference type="EMBL" id="KAK3710487.1"/>
    </source>
</evidence>
<dbReference type="EMBL" id="JAUTXU010000084">
    <property type="protein sequence ID" value="KAK3710487.1"/>
    <property type="molecule type" value="Genomic_DNA"/>
</dbReference>